<comment type="similarity">
    <text evidence="1">Belongs to the hemerythrin family.</text>
</comment>
<keyword evidence="3" id="KW-0479">Metal-binding</keyword>
<sequence>MPTWNPSLTVGVTAIDEQHQELFQRADALLEAMRAGKSTEEVKPLLEFLDAYCARHFASEERVMRERGYPGLEEHLAQHRTFVGNFQKVAEQFELKGASPTVTIALQQLVCGWLVGHIGAVDKRLGAFLAGQQVRMTV</sequence>
<protein>
    <submittedName>
        <fullName evidence="6">Hemerythrin</fullName>
    </submittedName>
</protein>
<evidence type="ECO:0000256" key="3">
    <source>
        <dbReference type="ARBA" id="ARBA00022723"/>
    </source>
</evidence>
<name>A0A7I9VQD3_9BACT</name>
<accession>A0A7I9VQD3</accession>
<dbReference type="EMBL" id="BJTG01000007">
    <property type="protein sequence ID" value="GEJ58187.1"/>
    <property type="molecule type" value="Genomic_DNA"/>
</dbReference>
<organism evidence="6 7">
    <name type="scientific">Anaeromyxobacter diazotrophicus</name>
    <dbReference type="NCBI Taxonomy" id="2590199"/>
    <lineage>
        <taxon>Bacteria</taxon>
        <taxon>Pseudomonadati</taxon>
        <taxon>Myxococcota</taxon>
        <taxon>Myxococcia</taxon>
        <taxon>Myxococcales</taxon>
        <taxon>Cystobacterineae</taxon>
        <taxon>Anaeromyxobacteraceae</taxon>
        <taxon>Anaeromyxobacter</taxon>
    </lineage>
</organism>
<keyword evidence="7" id="KW-1185">Reference proteome</keyword>
<dbReference type="InterPro" id="IPR012312">
    <property type="entry name" value="Hemerythrin-like"/>
</dbReference>
<keyword evidence="2" id="KW-0561">Oxygen transport</keyword>
<dbReference type="InterPro" id="IPR050669">
    <property type="entry name" value="Hemerythrin"/>
</dbReference>
<keyword evidence="4" id="KW-0408">Iron</keyword>
<dbReference type="Pfam" id="PF01814">
    <property type="entry name" value="Hemerythrin"/>
    <property type="match status" value="1"/>
</dbReference>
<dbReference type="RefSeq" id="WP_176066512.1">
    <property type="nucleotide sequence ID" value="NZ_BJTG01000007.1"/>
</dbReference>
<evidence type="ECO:0000256" key="4">
    <source>
        <dbReference type="ARBA" id="ARBA00023004"/>
    </source>
</evidence>
<dbReference type="PROSITE" id="PS00550">
    <property type="entry name" value="HEMERYTHRINS"/>
    <property type="match status" value="1"/>
</dbReference>
<reference evidence="7" key="1">
    <citation type="journal article" date="2020" name="Appl. Environ. Microbiol.">
        <title>Diazotrophic Anaeromyxobacter Isolates from Soils.</title>
        <authorList>
            <person name="Masuda Y."/>
            <person name="Yamanaka H."/>
            <person name="Xu Z.X."/>
            <person name="Shiratori Y."/>
            <person name="Aono T."/>
            <person name="Amachi S."/>
            <person name="Senoo K."/>
            <person name="Itoh H."/>
        </authorList>
    </citation>
    <scope>NUCLEOTIDE SEQUENCE [LARGE SCALE GENOMIC DNA]</scope>
    <source>
        <strain evidence="7">R267</strain>
    </source>
</reference>
<evidence type="ECO:0000313" key="6">
    <source>
        <dbReference type="EMBL" id="GEJ58187.1"/>
    </source>
</evidence>
<dbReference type="NCBIfam" id="TIGR02481">
    <property type="entry name" value="hemeryth_dom"/>
    <property type="match status" value="1"/>
</dbReference>
<dbReference type="AlphaFoldDB" id="A0A7I9VQD3"/>
<dbReference type="SUPFAM" id="SSF47188">
    <property type="entry name" value="Hemerythrin-like"/>
    <property type="match status" value="1"/>
</dbReference>
<proteinExistence type="inferred from homology"/>
<comment type="caution">
    <text evidence="6">The sequence shown here is derived from an EMBL/GenBank/DDBJ whole genome shotgun (WGS) entry which is preliminary data.</text>
</comment>
<gene>
    <name evidence="6" type="ORF">AMYX_29280</name>
</gene>
<evidence type="ECO:0000256" key="2">
    <source>
        <dbReference type="ARBA" id="ARBA00022621"/>
    </source>
</evidence>
<dbReference type="PANTHER" id="PTHR37164:SF1">
    <property type="entry name" value="BACTERIOHEMERYTHRIN"/>
    <property type="match status" value="1"/>
</dbReference>
<dbReference type="InterPro" id="IPR035938">
    <property type="entry name" value="Hemerythrin-like_sf"/>
</dbReference>
<dbReference type="Gene3D" id="1.20.120.50">
    <property type="entry name" value="Hemerythrin-like"/>
    <property type="match status" value="1"/>
</dbReference>
<keyword evidence="2" id="KW-0813">Transport</keyword>
<dbReference type="Proteomes" id="UP000503640">
    <property type="component" value="Unassembled WGS sequence"/>
</dbReference>
<dbReference type="PANTHER" id="PTHR37164">
    <property type="entry name" value="BACTERIOHEMERYTHRIN"/>
    <property type="match status" value="1"/>
</dbReference>
<evidence type="ECO:0000259" key="5">
    <source>
        <dbReference type="Pfam" id="PF01814"/>
    </source>
</evidence>
<evidence type="ECO:0000313" key="7">
    <source>
        <dbReference type="Proteomes" id="UP000503640"/>
    </source>
</evidence>
<dbReference type="InterPro" id="IPR016131">
    <property type="entry name" value="Haemerythrin_Fe_BS"/>
</dbReference>
<dbReference type="GO" id="GO:0005344">
    <property type="term" value="F:oxygen carrier activity"/>
    <property type="evidence" value="ECO:0007669"/>
    <property type="project" value="UniProtKB-KW"/>
</dbReference>
<dbReference type="InterPro" id="IPR012827">
    <property type="entry name" value="Hemerythrin_metal-bd"/>
</dbReference>
<dbReference type="CDD" id="cd12107">
    <property type="entry name" value="Hemerythrin"/>
    <property type="match status" value="1"/>
</dbReference>
<dbReference type="NCBIfam" id="NF033749">
    <property type="entry name" value="bact_hemeryth"/>
    <property type="match status" value="1"/>
</dbReference>
<evidence type="ECO:0000256" key="1">
    <source>
        <dbReference type="ARBA" id="ARBA00010587"/>
    </source>
</evidence>
<dbReference type="GO" id="GO:0046872">
    <property type="term" value="F:metal ion binding"/>
    <property type="evidence" value="ECO:0007669"/>
    <property type="project" value="UniProtKB-KW"/>
</dbReference>
<feature type="domain" description="Hemerythrin-like" evidence="5">
    <location>
        <begin position="11"/>
        <end position="125"/>
    </location>
</feature>